<dbReference type="OrthoDB" id="9870382at2"/>
<dbReference type="RefSeq" id="WP_109623370.1">
    <property type="nucleotide sequence ID" value="NZ_QGDO01000035.1"/>
</dbReference>
<keyword evidence="2" id="KW-1185">Reference proteome</keyword>
<organism evidence="1 2">
    <name type="scientific">Sediminitomix flava</name>
    <dbReference type="NCBI Taxonomy" id="379075"/>
    <lineage>
        <taxon>Bacteria</taxon>
        <taxon>Pseudomonadati</taxon>
        <taxon>Bacteroidota</taxon>
        <taxon>Cytophagia</taxon>
        <taxon>Cytophagales</taxon>
        <taxon>Flammeovirgaceae</taxon>
        <taxon>Sediminitomix</taxon>
    </lineage>
</organism>
<sequence>MEHLEKKFGVLYPERFKKFLKELDCSRVIIEMLDEKYEILPSLLEEITDNNIADTAYNNLNDLYTYPEDQQTKKLPFARNTTGDCYKFLYFQGENGTECGESIYVRDLDAPWAGRIKVSNSIEFLYGKQSKDDKEVLISCNSKTFNEFSELVDLPSNIQYELESPGDFGFNTKEANTPISVTTSLTISSNKDEKDDFCVIHVCIELDRGGKVLYGNYNYEIKSNKLLNLCFDENQNYRIYYYKFHAVMDALKKFKDRCLSNDLSIEELNEKINTSNYLNVIKGYFYSVDIMGNASLYGV</sequence>
<evidence type="ECO:0000313" key="2">
    <source>
        <dbReference type="Proteomes" id="UP000245535"/>
    </source>
</evidence>
<dbReference type="AlphaFoldDB" id="A0A315YMG7"/>
<dbReference type="EMBL" id="QGDO01000035">
    <property type="protein sequence ID" value="PWJ28852.1"/>
    <property type="molecule type" value="Genomic_DNA"/>
</dbReference>
<dbReference type="SUPFAM" id="SSF160631">
    <property type="entry name" value="SMI1/KNR4-like"/>
    <property type="match status" value="1"/>
</dbReference>
<proteinExistence type="predicted"/>
<reference evidence="1 2" key="1">
    <citation type="submission" date="2018-03" db="EMBL/GenBank/DDBJ databases">
        <title>Genomic Encyclopedia of Archaeal and Bacterial Type Strains, Phase II (KMG-II): from individual species to whole genera.</title>
        <authorList>
            <person name="Goeker M."/>
        </authorList>
    </citation>
    <scope>NUCLEOTIDE SEQUENCE [LARGE SCALE GENOMIC DNA]</scope>
    <source>
        <strain evidence="1 2">DSM 28229</strain>
    </source>
</reference>
<evidence type="ECO:0000313" key="1">
    <source>
        <dbReference type="EMBL" id="PWJ28852.1"/>
    </source>
</evidence>
<gene>
    <name evidence="1" type="ORF">BC781_1351</name>
</gene>
<dbReference type="Proteomes" id="UP000245535">
    <property type="component" value="Unassembled WGS sequence"/>
</dbReference>
<name>A0A315YMG7_SEDFL</name>
<dbReference type="InterPro" id="IPR037883">
    <property type="entry name" value="Knr4/Smi1-like_sf"/>
</dbReference>
<protein>
    <submittedName>
        <fullName evidence="1">Uncharacterized protein</fullName>
    </submittedName>
</protein>
<accession>A0A315YMG7</accession>
<comment type="caution">
    <text evidence="1">The sequence shown here is derived from an EMBL/GenBank/DDBJ whole genome shotgun (WGS) entry which is preliminary data.</text>
</comment>